<dbReference type="SUPFAM" id="SSF48557">
    <property type="entry name" value="L-aspartase-like"/>
    <property type="match status" value="1"/>
</dbReference>
<reference evidence="1 2" key="1">
    <citation type="submission" date="2019-07" db="EMBL/GenBank/DDBJ databases">
        <title>Whole genome shotgun sequence of Acetobacter nitrogenifigens NBRC 105050.</title>
        <authorList>
            <person name="Hosoyama A."/>
            <person name="Uohara A."/>
            <person name="Ohji S."/>
            <person name="Ichikawa N."/>
        </authorList>
    </citation>
    <scope>NUCLEOTIDE SEQUENCE [LARGE SCALE GENOMIC DNA]</scope>
    <source>
        <strain evidence="1 2">NBRC 105050</strain>
    </source>
</reference>
<dbReference type="RefSeq" id="WP_026397706.1">
    <property type="nucleotide sequence ID" value="NZ_AUBI01000005.1"/>
</dbReference>
<name>A0A511X7Y5_9PROT</name>
<dbReference type="GO" id="GO:0016841">
    <property type="term" value="F:ammonia-lyase activity"/>
    <property type="evidence" value="ECO:0007669"/>
    <property type="project" value="UniProtKB-ARBA"/>
</dbReference>
<dbReference type="Pfam" id="PF00221">
    <property type="entry name" value="Lyase_aromatic"/>
    <property type="match status" value="1"/>
</dbReference>
<accession>A0A511X7Y5</accession>
<dbReference type="STRING" id="1120919.GCA_000429165_01703"/>
<comment type="caution">
    <text evidence="1">The sequence shown here is derived from an EMBL/GenBank/DDBJ whole genome shotgun (WGS) entry which is preliminary data.</text>
</comment>
<keyword evidence="2" id="KW-1185">Reference proteome</keyword>
<dbReference type="InterPro" id="IPR001106">
    <property type="entry name" value="Aromatic_Lyase"/>
</dbReference>
<dbReference type="EMBL" id="BJYF01000005">
    <property type="protein sequence ID" value="GEN59059.1"/>
    <property type="molecule type" value="Genomic_DNA"/>
</dbReference>
<dbReference type="AlphaFoldDB" id="A0A511X7Y5"/>
<dbReference type="InterPro" id="IPR008948">
    <property type="entry name" value="L-Aspartase-like"/>
</dbReference>
<proteinExistence type="predicted"/>
<dbReference type="InterPro" id="IPR024083">
    <property type="entry name" value="Fumarase/histidase_N"/>
</dbReference>
<keyword evidence="1" id="KW-0456">Lyase</keyword>
<gene>
    <name evidence="1" type="ORF">ANI02nite_09430</name>
</gene>
<evidence type="ECO:0000313" key="1">
    <source>
        <dbReference type="EMBL" id="GEN59059.1"/>
    </source>
</evidence>
<protein>
    <submittedName>
        <fullName evidence="1">Exported histidine ammonia-lyase</fullName>
    </submittedName>
</protein>
<sequence>MTAITLTGTTLPLSDLIAVADGAYVKLGGDGVARLLAGQRSLERALDRGDGIYGTTSMVGAFKDSRVSGDERPKYALRLLRSHLLGTGPHMPRRVVRTAMTARLNGLLTGHTGASVHLAHALAALLNAGITPVVPEYGSIGCADVGLMSHIGATLLGEGDAYGPDHEQPESAAALLTRFSLAPIDPGPKDVMTVLSSNALGVAGVAIAVADLRARLPLLLSVFTLSAAGFGAFGAPWETARLTGTETETRVARFLQDLCGESDWTPRRNLQDPLSFRCMPQIGGGLLCALDRAEETLAHNLSHADDNPILLDGRAMTSGASLPLALALDAQSLVLALCHYVRGALGRILALCREDLSGLPRNLTLEPGRQVAFGAATKLAADLTTSILRESTPTSLYQIPVANGFEDEASYLPSVARALTTQISLLAPLLALEAMAARQAIHLSNARPSGSPGALLHALKQETPLLDDSGPVSDALRSTETVLDRFAKAYAEAPPDAFRFPPPAVRESSTDA</sequence>
<dbReference type="Gene3D" id="1.10.275.10">
    <property type="entry name" value="Fumarase/aspartase (N-terminal domain)"/>
    <property type="match status" value="1"/>
</dbReference>
<dbReference type="PANTHER" id="PTHR10362">
    <property type="entry name" value="HISTIDINE AMMONIA-LYASE"/>
    <property type="match status" value="1"/>
</dbReference>
<evidence type="ECO:0000313" key="2">
    <source>
        <dbReference type="Proteomes" id="UP000321635"/>
    </source>
</evidence>
<dbReference type="Gene3D" id="1.20.200.10">
    <property type="entry name" value="Fumarase/aspartase (Central domain)"/>
    <property type="match status" value="1"/>
</dbReference>
<organism evidence="1 2">
    <name type="scientific">Acetobacter nitrogenifigens DSM 23921 = NBRC 105050</name>
    <dbReference type="NCBI Taxonomy" id="1120919"/>
    <lineage>
        <taxon>Bacteria</taxon>
        <taxon>Pseudomonadati</taxon>
        <taxon>Pseudomonadota</taxon>
        <taxon>Alphaproteobacteria</taxon>
        <taxon>Acetobacterales</taxon>
        <taxon>Acetobacteraceae</taxon>
        <taxon>Acetobacter</taxon>
    </lineage>
</organism>
<dbReference type="Proteomes" id="UP000321635">
    <property type="component" value="Unassembled WGS sequence"/>
</dbReference>